<reference evidence="2 3" key="1">
    <citation type="submission" date="2020-12" db="EMBL/GenBank/DDBJ databases">
        <title>Metabolic potential, ecology and presence of endohyphal bacteria is reflected in genomic diversity of Mucoromycotina.</title>
        <authorList>
            <person name="Muszewska A."/>
            <person name="Okrasinska A."/>
            <person name="Steczkiewicz K."/>
            <person name="Drgas O."/>
            <person name="Orlowska M."/>
            <person name="Perlinska-Lenart U."/>
            <person name="Aleksandrzak-Piekarczyk T."/>
            <person name="Szatraj K."/>
            <person name="Zielenkiewicz U."/>
            <person name="Pilsyk S."/>
            <person name="Malc E."/>
            <person name="Mieczkowski P."/>
            <person name="Kruszewska J.S."/>
            <person name="Biernat P."/>
            <person name="Pawlowska J."/>
        </authorList>
    </citation>
    <scope>NUCLEOTIDE SEQUENCE [LARGE SCALE GENOMIC DNA]</scope>
    <source>
        <strain evidence="2 3">CBS 142.35</strain>
    </source>
</reference>
<evidence type="ECO:0000313" key="3">
    <source>
        <dbReference type="Proteomes" id="UP000646827"/>
    </source>
</evidence>
<evidence type="ECO:0000259" key="1">
    <source>
        <dbReference type="Pfam" id="PF19277"/>
    </source>
</evidence>
<dbReference type="AlphaFoldDB" id="A0A8H7S5J3"/>
<organism evidence="2 3">
    <name type="scientific">Circinella minor</name>
    <dbReference type="NCBI Taxonomy" id="1195481"/>
    <lineage>
        <taxon>Eukaryota</taxon>
        <taxon>Fungi</taxon>
        <taxon>Fungi incertae sedis</taxon>
        <taxon>Mucoromycota</taxon>
        <taxon>Mucoromycotina</taxon>
        <taxon>Mucoromycetes</taxon>
        <taxon>Mucorales</taxon>
        <taxon>Lichtheimiaceae</taxon>
        <taxon>Circinella</taxon>
    </lineage>
</organism>
<name>A0A8H7S5J3_9FUNG</name>
<dbReference type="InterPro" id="IPR045520">
    <property type="entry name" value="GPAT/DHAPAT_C"/>
</dbReference>
<evidence type="ECO:0000313" key="2">
    <source>
        <dbReference type="EMBL" id="KAG2222570.1"/>
    </source>
</evidence>
<gene>
    <name evidence="2" type="ORF">INT45_002701</name>
</gene>
<proteinExistence type="predicted"/>
<protein>
    <recommendedName>
        <fullName evidence="1">GPAT/DHAPAT C-terminal domain-containing protein</fullName>
    </recommendedName>
</protein>
<feature type="domain" description="GPAT/DHAPAT C-terminal" evidence="1">
    <location>
        <begin position="2"/>
        <end position="45"/>
    </location>
</feature>
<dbReference type="EMBL" id="JAEPRB010000080">
    <property type="protein sequence ID" value="KAG2222570.1"/>
    <property type="molecule type" value="Genomic_DNA"/>
</dbReference>
<keyword evidence="3" id="KW-1185">Reference proteome</keyword>
<dbReference type="Pfam" id="PF19277">
    <property type="entry name" value="GPAT_C"/>
    <property type="match status" value="1"/>
</dbReference>
<dbReference type="OrthoDB" id="10255570at2759"/>
<sequence length="148" mass="16796">MKVFANRAQALGKTLYYQGDLSYLEAVNKETLNTAFTRYQEQGIMLLTRHNTPKPWSEISLTEQFVPQREDGILVPKGPLWELVEHIGRFRMEGKNRRDSATVSTRVLRLAEILAEENAVPSANQKTFLKKLSQDSKQVSTTTTAAKL</sequence>
<accession>A0A8H7S5J3</accession>
<dbReference type="Proteomes" id="UP000646827">
    <property type="component" value="Unassembled WGS sequence"/>
</dbReference>
<comment type="caution">
    <text evidence="2">The sequence shown here is derived from an EMBL/GenBank/DDBJ whole genome shotgun (WGS) entry which is preliminary data.</text>
</comment>